<evidence type="ECO:0000256" key="3">
    <source>
        <dbReference type="ARBA" id="ARBA00022525"/>
    </source>
</evidence>
<dbReference type="InterPro" id="IPR001839">
    <property type="entry name" value="TGF-b_C"/>
</dbReference>
<keyword evidence="7" id="KW-0325">Glycoprotein</keyword>
<keyword evidence="3" id="KW-0964">Secreted</keyword>
<evidence type="ECO:0000256" key="1">
    <source>
        <dbReference type="ARBA" id="ARBA00004613"/>
    </source>
</evidence>
<dbReference type="SUPFAM" id="SSF57501">
    <property type="entry name" value="Cystine-knot cytokines"/>
    <property type="match status" value="1"/>
</dbReference>
<dbReference type="GO" id="GO:0005125">
    <property type="term" value="F:cytokine activity"/>
    <property type="evidence" value="ECO:0007669"/>
    <property type="project" value="TreeGrafter"/>
</dbReference>
<dbReference type="Pfam" id="PF00019">
    <property type="entry name" value="TGF_beta"/>
    <property type="match status" value="1"/>
</dbReference>
<name>A0A4W3H3M2_CALMI</name>
<dbReference type="FunFam" id="2.10.90.10:FF:000012">
    <property type="entry name" value="Growth/differentiation factor 9 (Predicted)"/>
    <property type="match status" value="1"/>
</dbReference>
<reference evidence="11" key="3">
    <citation type="journal article" date="2014" name="Nature">
        <title>Elephant shark genome provides unique insights into gnathostome evolution.</title>
        <authorList>
            <consortium name="International Elephant Shark Genome Sequencing Consortium"/>
            <person name="Venkatesh B."/>
            <person name="Lee A.P."/>
            <person name="Ravi V."/>
            <person name="Maurya A.K."/>
            <person name="Lian M.M."/>
            <person name="Swann J.B."/>
            <person name="Ohta Y."/>
            <person name="Flajnik M.F."/>
            <person name="Sutoh Y."/>
            <person name="Kasahara M."/>
            <person name="Hoon S."/>
            <person name="Gangu V."/>
            <person name="Roy S.W."/>
            <person name="Irimia M."/>
            <person name="Korzh V."/>
            <person name="Kondrychyn I."/>
            <person name="Lim Z.W."/>
            <person name="Tay B.H."/>
            <person name="Tohari S."/>
            <person name="Kong K.W."/>
            <person name="Ho S."/>
            <person name="Lorente-Galdos B."/>
            <person name="Quilez J."/>
            <person name="Marques-Bonet T."/>
            <person name="Raney B.J."/>
            <person name="Ingham P.W."/>
            <person name="Tay A."/>
            <person name="Hillier L.W."/>
            <person name="Minx P."/>
            <person name="Boehm T."/>
            <person name="Wilson R.K."/>
            <person name="Brenner S."/>
            <person name="Warren W.C."/>
        </authorList>
    </citation>
    <scope>NUCLEOTIDE SEQUENCE [LARGE SCALE GENOMIC DNA]</scope>
</reference>
<keyword evidence="5 8" id="KW-0339">Growth factor</keyword>
<evidence type="ECO:0000256" key="2">
    <source>
        <dbReference type="ARBA" id="ARBA00006656"/>
    </source>
</evidence>
<dbReference type="Proteomes" id="UP000314986">
    <property type="component" value="Unassembled WGS sequence"/>
</dbReference>
<evidence type="ECO:0000259" key="9">
    <source>
        <dbReference type="PROSITE" id="PS51362"/>
    </source>
</evidence>
<dbReference type="PANTHER" id="PTHR11848">
    <property type="entry name" value="TGF-BETA FAMILY"/>
    <property type="match status" value="1"/>
</dbReference>
<evidence type="ECO:0000313" key="11">
    <source>
        <dbReference type="Proteomes" id="UP000314986"/>
    </source>
</evidence>
<dbReference type="AlphaFoldDB" id="A0A4W3H3M2"/>
<dbReference type="PROSITE" id="PS00250">
    <property type="entry name" value="TGF_BETA_1"/>
    <property type="match status" value="1"/>
</dbReference>
<accession>A0A4W3H3M2</accession>
<dbReference type="InParanoid" id="A0A4W3H3M2"/>
<evidence type="ECO:0000256" key="8">
    <source>
        <dbReference type="RuleBase" id="RU000354"/>
    </source>
</evidence>
<dbReference type="GeneTree" id="ENSGT00940000160940"/>
<evidence type="ECO:0000256" key="7">
    <source>
        <dbReference type="ARBA" id="ARBA00023180"/>
    </source>
</evidence>
<evidence type="ECO:0000313" key="10">
    <source>
        <dbReference type="Ensembl" id="ENSCMIP00000009757.1"/>
    </source>
</evidence>
<dbReference type="SMART" id="SM00204">
    <property type="entry name" value="TGFB"/>
    <property type="match status" value="1"/>
</dbReference>
<dbReference type="GO" id="GO:0008083">
    <property type="term" value="F:growth factor activity"/>
    <property type="evidence" value="ECO:0007669"/>
    <property type="project" value="UniProtKB-KW"/>
</dbReference>
<dbReference type="OMA" id="WIVIPRA"/>
<reference evidence="11" key="2">
    <citation type="journal article" date="2007" name="PLoS Biol.">
        <title>Survey sequencing and comparative analysis of the elephant shark (Callorhinchus milii) genome.</title>
        <authorList>
            <person name="Venkatesh B."/>
            <person name="Kirkness E.F."/>
            <person name="Loh Y.H."/>
            <person name="Halpern A.L."/>
            <person name="Lee A.P."/>
            <person name="Johnson J."/>
            <person name="Dandona N."/>
            <person name="Viswanathan L.D."/>
            <person name="Tay A."/>
            <person name="Venter J.C."/>
            <person name="Strausberg R.L."/>
            <person name="Brenner S."/>
        </authorList>
    </citation>
    <scope>NUCLEOTIDE SEQUENCE [LARGE SCALE GENOMIC DNA]</scope>
</reference>
<dbReference type="GO" id="GO:0005615">
    <property type="term" value="C:extracellular space"/>
    <property type="evidence" value="ECO:0007669"/>
    <property type="project" value="TreeGrafter"/>
</dbReference>
<evidence type="ECO:0000256" key="6">
    <source>
        <dbReference type="ARBA" id="ARBA00023157"/>
    </source>
</evidence>
<sequence length="339" mass="38838">MMRVSEAGHSLSDRSLTRCDMVMEPDLVEGRVGKADKQGVGDDDLDEGIVGLRGEAVAELADVGSVRWSHFNMLTPYVFWLGPWYTHYVQYNLKHLPELEHLVKVAVLLQNATSLELPIRLEVKLNNRWSEADVTSCVLFPNRNNAWKLDLHISYMCTKQGKNSRGKKRKVPFHLPVPSLLLFLNDTDEAAHQRKRGEDSQIPVIPKSKILSRKPRQLSNIGSDIPNYLRKKNLPRNQCKLRSFLVSFQQLGWDHWIIAPPKYDPKFCKGACPRILHYGYHSPNHAIVQTFINEIIDKNVPRPSCVPLKYNPISVLLKENDQIVYKEYEDMIAVSCTCK</sequence>
<reference evidence="11" key="1">
    <citation type="journal article" date="2006" name="Science">
        <title>Ancient noncoding elements conserved in the human genome.</title>
        <authorList>
            <person name="Venkatesh B."/>
            <person name="Kirkness E.F."/>
            <person name="Loh Y.H."/>
            <person name="Halpern A.L."/>
            <person name="Lee A.P."/>
            <person name="Johnson J."/>
            <person name="Dandona N."/>
            <person name="Viswanathan L.D."/>
            <person name="Tay A."/>
            <person name="Venter J.C."/>
            <person name="Strausberg R.L."/>
            <person name="Brenner S."/>
        </authorList>
    </citation>
    <scope>NUCLEOTIDE SEQUENCE [LARGE SCALE GENOMIC DNA]</scope>
</reference>
<feature type="domain" description="TGF-beta family profile" evidence="9">
    <location>
        <begin position="213"/>
        <end position="339"/>
    </location>
</feature>
<dbReference type="InterPro" id="IPR017948">
    <property type="entry name" value="TGFb_CS"/>
</dbReference>
<organism evidence="10 11">
    <name type="scientific">Callorhinchus milii</name>
    <name type="common">Ghost shark</name>
    <dbReference type="NCBI Taxonomy" id="7868"/>
    <lineage>
        <taxon>Eukaryota</taxon>
        <taxon>Metazoa</taxon>
        <taxon>Chordata</taxon>
        <taxon>Craniata</taxon>
        <taxon>Vertebrata</taxon>
        <taxon>Chondrichthyes</taxon>
        <taxon>Holocephali</taxon>
        <taxon>Chimaeriformes</taxon>
        <taxon>Callorhinchidae</taxon>
        <taxon>Callorhinchus</taxon>
    </lineage>
</organism>
<protein>
    <recommendedName>
        <fullName evidence="9">TGF-beta family profile domain-containing protein</fullName>
    </recommendedName>
</protein>
<dbReference type="CDD" id="cd19402">
    <property type="entry name" value="TGF_beta_GDF9B"/>
    <property type="match status" value="1"/>
</dbReference>
<proteinExistence type="inferred from homology"/>
<dbReference type="STRING" id="7868.ENSCMIP00000009757"/>
<dbReference type="InterPro" id="IPR029034">
    <property type="entry name" value="Cystine-knot_cytokine"/>
</dbReference>
<reference evidence="10" key="4">
    <citation type="submission" date="2025-08" db="UniProtKB">
        <authorList>
            <consortium name="Ensembl"/>
        </authorList>
    </citation>
    <scope>IDENTIFICATION</scope>
</reference>
<dbReference type="Gene3D" id="2.10.90.10">
    <property type="entry name" value="Cystine-knot cytokines"/>
    <property type="match status" value="1"/>
</dbReference>
<evidence type="ECO:0000256" key="5">
    <source>
        <dbReference type="ARBA" id="ARBA00023030"/>
    </source>
</evidence>
<comment type="subcellular location">
    <subcellularLocation>
        <location evidence="1">Secreted</location>
    </subcellularLocation>
</comment>
<keyword evidence="6" id="KW-1015">Disulfide bond</keyword>
<dbReference type="PROSITE" id="PS51362">
    <property type="entry name" value="TGF_BETA_2"/>
    <property type="match status" value="1"/>
</dbReference>
<keyword evidence="4" id="KW-0732">Signal</keyword>
<comment type="similarity">
    <text evidence="2 8">Belongs to the TGF-beta family.</text>
</comment>
<dbReference type="InterPro" id="IPR015615">
    <property type="entry name" value="TGF-beta-rel"/>
</dbReference>
<evidence type="ECO:0000256" key="4">
    <source>
        <dbReference type="ARBA" id="ARBA00022729"/>
    </source>
</evidence>
<dbReference type="PANTHER" id="PTHR11848:SF22">
    <property type="entry name" value="BONE MORPHOGENETIC PROTEIN 15"/>
    <property type="match status" value="1"/>
</dbReference>
<dbReference type="Ensembl" id="ENSCMIT00000010018.1">
    <property type="protein sequence ID" value="ENSCMIP00000009757.1"/>
    <property type="gene ID" value="ENSCMIG00000005153.1"/>
</dbReference>
<reference evidence="10" key="5">
    <citation type="submission" date="2025-09" db="UniProtKB">
        <authorList>
            <consortium name="Ensembl"/>
        </authorList>
    </citation>
    <scope>IDENTIFICATION</scope>
</reference>
<keyword evidence="11" id="KW-1185">Reference proteome</keyword>